<evidence type="ECO:0000313" key="3">
    <source>
        <dbReference type="Proteomes" id="UP000195402"/>
    </source>
</evidence>
<dbReference type="AlphaFoldDB" id="A0A200QGZ4"/>
<dbReference type="PANTHER" id="PTHR33919">
    <property type="entry name" value="OS09G0127700 PROTEIN"/>
    <property type="match status" value="1"/>
</dbReference>
<name>A0A200QGZ4_MACCD</name>
<protein>
    <recommendedName>
        <fullName evidence="4">NFU1 iron-sulfur cluster protein</fullName>
    </recommendedName>
</protein>
<gene>
    <name evidence="2" type="ORF">BVC80_9101g254</name>
</gene>
<organism evidence="2 3">
    <name type="scientific">Macleaya cordata</name>
    <name type="common">Five-seeded plume-poppy</name>
    <name type="synonym">Bocconia cordata</name>
    <dbReference type="NCBI Taxonomy" id="56857"/>
    <lineage>
        <taxon>Eukaryota</taxon>
        <taxon>Viridiplantae</taxon>
        <taxon>Streptophyta</taxon>
        <taxon>Embryophyta</taxon>
        <taxon>Tracheophyta</taxon>
        <taxon>Spermatophyta</taxon>
        <taxon>Magnoliopsida</taxon>
        <taxon>Ranunculales</taxon>
        <taxon>Papaveraceae</taxon>
        <taxon>Papaveroideae</taxon>
        <taxon>Macleaya</taxon>
    </lineage>
</organism>
<keyword evidence="1" id="KW-0472">Membrane</keyword>
<evidence type="ECO:0008006" key="4">
    <source>
        <dbReference type="Google" id="ProtNLM"/>
    </source>
</evidence>
<dbReference type="EMBL" id="MVGT01002051">
    <property type="protein sequence ID" value="OVA09716.1"/>
    <property type="molecule type" value="Genomic_DNA"/>
</dbReference>
<dbReference type="STRING" id="56857.A0A200QGZ4"/>
<dbReference type="InParanoid" id="A0A200QGZ4"/>
<reference evidence="2 3" key="1">
    <citation type="journal article" date="2017" name="Mol. Plant">
        <title>The Genome of Medicinal Plant Macleaya cordata Provides New Insights into Benzylisoquinoline Alkaloids Metabolism.</title>
        <authorList>
            <person name="Liu X."/>
            <person name="Liu Y."/>
            <person name="Huang P."/>
            <person name="Ma Y."/>
            <person name="Qing Z."/>
            <person name="Tang Q."/>
            <person name="Cao H."/>
            <person name="Cheng P."/>
            <person name="Zheng Y."/>
            <person name="Yuan Z."/>
            <person name="Zhou Y."/>
            <person name="Liu J."/>
            <person name="Tang Z."/>
            <person name="Zhuo Y."/>
            <person name="Zhang Y."/>
            <person name="Yu L."/>
            <person name="Huang J."/>
            <person name="Yang P."/>
            <person name="Peng Q."/>
            <person name="Zhang J."/>
            <person name="Jiang W."/>
            <person name="Zhang Z."/>
            <person name="Lin K."/>
            <person name="Ro D.K."/>
            <person name="Chen X."/>
            <person name="Xiong X."/>
            <person name="Shang Y."/>
            <person name="Huang S."/>
            <person name="Zeng J."/>
        </authorList>
    </citation>
    <scope>NUCLEOTIDE SEQUENCE [LARGE SCALE GENOMIC DNA]</scope>
    <source>
        <strain evidence="3">cv. BLH2017</strain>
        <tissue evidence="2">Root</tissue>
    </source>
</reference>
<keyword evidence="1" id="KW-0812">Transmembrane</keyword>
<comment type="caution">
    <text evidence="2">The sequence shown here is derived from an EMBL/GenBank/DDBJ whole genome shotgun (WGS) entry which is preliminary data.</text>
</comment>
<accession>A0A200QGZ4</accession>
<proteinExistence type="predicted"/>
<evidence type="ECO:0000313" key="2">
    <source>
        <dbReference type="EMBL" id="OVA09716.1"/>
    </source>
</evidence>
<keyword evidence="3" id="KW-1185">Reference proteome</keyword>
<evidence type="ECO:0000256" key="1">
    <source>
        <dbReference type="SAM" id="Phobius"/>
    </source>
</evidence>
<dbReference type="PANTHER" id="PTHR33919:SF9">
    <property type="entry name" value="RIBOSOME BIOGENESIS NEP1-LIKE PROTEIN"/>
    <property type="match status" value="1"/>
</dbReference>
<keyword evidence="1" id="KW-1133">Transmembrane helix</keyword>
<sequence length="169" mass="18803">MAARASTYWRTMLKRMEGNRMFATSTIPKMKPALAATADHSHQLHPNYKTKGFAGAALKGDYAPIYVTMGMVVLAMAFGVHTAKQQLRYSPSVHISKKKRETIPEVDDPDHTMEEADKFINKSFLRKVGHIQGRSHSTIPDPIRGDIFTRPRQVESLKSVGVGPSSSHL</sequence>
<dbReference type="OrthoDB" id="2013913at2759"/>
<feature type="transmembrane region" description="Helical" evidence="1">
    <location>
        <begin position="62"/>
        <end position="80"/>
    </location>
</feature>
<dbReference type="Proteomes" id="UP000195402">
    <property type="component" value="Unassembled WGS sequence"/>
</dbReference>
<dbReference type="OMA" id="APVYIVC"/>